<dbReference type="Proteomes" id="UP001054889">
    <property type="component" value="Unassembled WGS sequence"/>
</dbReference>
<organism evidence="1 2">
    <name type="scientific">Eleusine coracana subsp. coracana</name>
    <dbReference type="NCBI Taxonomy" id="191504"/>
    <lineage>
        <taxon>Eukaryota</taxon>
        <taxon>Viridiplantae</taxon>
        <taxon>Streptophyta</taxon>
        <taxon>Embryophyta</taxon>
        <taxon>Tracheophyta</taxon>
        <taxon>Spermatophyta</taxon>
        <taxon>Magnoliopsida</taxon>
        <taxon>Liliopsida</taxon>
        <taxon>Poales</taxon>
        <taxon>Poaceae</taxon>
        <taxon>PACMAD clade</taxon>
        <taxon>Chloridoideae</taxon>
        <taxon>Cynodonteae</taxon>
        <taxon>Eleusininae</taxon>
        <taxon>Eleusine</taxon>
    </lineage>
</organism>
<evidence type="ECO:0000313" key="1">
    <source>
        <dbReference type="EMBL" id="GJN12020.1"/>
    </source>
</evidence>
<comment type="caution">
    <text evidence="1">The sequence shown here is derived from an EMBL/GenBank/DDBJ whole genome shotgun (WGS) entry which is preliminary data.</text>
</comment>
<keyword evidence="2" id="KW-1185">Reference proteome</keyword>
<sequence length="66" mass="7131">MVSGTTHQGLNSVIILGAWTLWKNQNDCVFNKVAPSMTKALILAGEETRLWCMAGAKALASLTRLV</sequence>
<evidence type="ECO:0000313" key="2">
    <source>
        <dbReference type="Proteomes" id="UP001054889"/>
    </source>
</evidence>
<name>A0AAV5DNI2_ELECO</name>
<dbReference type="AlphaFoldDB" id="A0AAV5DNI2"/>
<reference evidence="1" key="2">
    <citation type="submission" date="2021-12" db="EMBL/GenBank/DDBJ databases">
        <title>Resequencing data analysis of finger millet.</title>
        <authorList>
            <person name="Hatakeyama M."/>
            <person name="Aluri S."/>
            <person name="Balachadran M.T."/>
            <person name="Sivarajan S.R."/>
            <person name="Poveda L."/>
            <person name="Shimizu-Inatsugi R."/>
            <person name="Schlapbach R."/>
            <person name="Sreeman S.M."/>
            <person name="Shimizu K.K."/>
        </authorList>
    </citation>
    <scope>NUCLEOTIDE SEQUENCE</scope>
</reference>
<reference evidence="1" key="1">
    <citation type="journal article" date="2018" name="DNA Res.">
        <title>Multiple hybrid de novo genome assembly of finger millet, an orphan allotetraploid crop.</title>
        <authorList>
            <person name="Hatakeyama M."/>
            <person name="Aluri S."/>
            <person name="Balachadran M.T."/>
            <person name="Sivarajan S.R."/>
            <person name="Patrignani A."/>
            <person name="Gruter S."/>
            <person name="Poveda L."/>
            <person name="Shimizu-Inatsugi R."/>
            <person name="Baeten J."/>
            <person name="Francoijs K.J."/>
            <person name="Nataraja K.N."/>
            <person name="Reddy Y.A.N."/>
            <person name="Phadnis S."/>
            <person name="Ravikumar R.L."/>
            <person name="Schlapbach R."/>
            <person name="Sreeman S.M."/>
            <person name="Shimizu K.K."/>
        </authorList>
    </citation>
    <scope>NUCLEOTIDE SEQUENCE</scope>
</reference>
<proteinExistence type="predicted"/>
<dbReference type="EMBL" id="BQKI01000021">
    <property type="protein sequence ID" value="GJN12020.1"/>
    <property type="molecule type" value="Genomic_DNA"/>
</dbReference>
<protein>
    <submittedName>
        <fullName evidence="1">Uncharacterized protein</fullName>
    </submittedName>
</protein>
<accession>A0AAV5DNI2</accession>
<gene>
    <name evidence="1" type="primary">ga30263</name>
    <name evidence="1" type="ORF">PR202_ga30263</name>
</gene>